<dbReference type="AlphaFoldDB" id="A0A095VVV2"/>
<evidence type="ECO:0000313" key="10">
    <source>
        <dbReference type="Proteomes" id="UP000029640"/>
    </source>
</evidence>
<dbReference type="Proteomes" id="UP000029640">
    <property type="component" value="Unassembled WGS sequence"/>
</dbReference>
<evidence type="ECO:0000256" key="4">
    <source>
        <dbReference type="ARBA" id="ARBA00022692"/>
    </source>
</evidence>
<proteinExistence type="predicted"/>
<dbReference type="Gene3D" id="1.20.1540.10">
    <property type="entry name" value="Rhomboid-like"/>
    <property type="match status" value="1"/>
</dbReference>
<dbReference type="STRING" id="1265313.HRUBRA_00350"/>
<dbReference type="RefSeq" id="WP_236629767.1">
    <property type="nucleotide sequence ID" value="NZ_KN234748.1"/>
</dbReference>
<keyword evidence="2" id="KW-1003">Cell membrane</keyword>
<keyword evidence="5 7" id="KW-1133">Transmembrane helix</keyword>
<dbReference type="HOGENOM" id="CLU_058989_1_1_6"/>
<evidence type="ECO:0000256" key="1">
    <source>
        <dbReference type="ARBA" id="ARBA00004141"/>
    </source>
</evidence>
<gene>
    <name evidence="9" type="ORF">HRUBRA_00350</name>
</gene>
<feature type="transmembrane region" description="Helical" evidence="7">
    <location>
        <begin position="183"/>
        <end position="202"/>
    </location>
</feature>
<keyword evidence="10" id="KW-1185">Reference proteome</keyword>
<evidence type="ECO:0000256" key="5">
    <source>
        <dbReference type="ARBA" id="ARBA00022989"/>
    </source>
</evidence>
<evidence type="ECO:0000313" key="9">
    <source>
        <dbReference type="EMBL" id="KGE05148.1"/>
    </source>
</evidence>
<evidence type="ECO:0000256" key="7">
    <source>
        <dbReference type="SAM" id="Phobius"/>
    </source>
</evidence>
<feature type="domain" description="Peptidase S54 rhomboid" evidence="8">
    <location>
        <begin position="60"/>
        <end position="198"/>
    </location>
</feature>
<feature type="transmembrane region" description="Helical" evidence="7">
    <location>
        <begin position="64"/>
        <end position="83"/>
    </location>
</feature>
<protein>
    <submittedName>
        <fullName evidence="9">GlpG protein (Membrane protein of glp regulon)</fullName>
    </submittedName>
</protein>
<comment type="subcellular location">
    <subcellularLocation>
        <location evidence="1">Membrane</location>
        <topology evidence="1">Multi-pass membrane protein</topology>
    </subcellularLocation>
</comment>
<dbReference type="InterPro" id="IPR022764">
    <property type="entry name" value="Peptidase_S54_rhomboid_dom"/>
</dbReference>
<feature type="transmembrane region" description="Helical" evidence="7">
    <location>
        <begin position="12"/>
        <end position="32"/>
    </location>
</feature>
<dbReference type="GO" id="GO:0016020">
    <property type="term" value="C:membrane"/>
    <property type="evidence" value="ECO:0007669"/>
    <property type="project" value="UniProtKB-SubCell"/>
</dbReference>
<evidence type="ECO:0000256" key="2">
    <source>
        <dbReference type="ARBA" id="ARBA00022475"/>
    </source>
</evidence>
<dbReference type="PANTHER" id="PTHR43066:SF26">
    <property type="entry name" value="RHOMBOID PROTEASE GLPG"/>
    <property type="match status" value="1"/>
</dbReference>
<name>A0A095VVV2_9GAMM</name>
<keyword evidence="3" id="KW-0997">Cell inner membrane</keyword>
<sequence>MQELLNALRPFPITAGLLLCSFLGFSLVYFNAPVSWIAALTFTPFELTRAGPVFGEPGVQPWRLVTPAFLHFGWLHIAFNALWTWEFGRRIEARVGSLSTLGLFLAVAIVSNAAQYLFGGPGLFGGMSGVVYGFLGFAVVGERLNPRWALGLPPGVVVFMLGWLVACVLGVVEVLGFGAIANAAHIGGLAAGAVLAVPLAFLERYRRRL</sequence>
<comment type="caution">
    <text evidence="9">The sequence shown here is derived from an EMBL/GenBank/DDBJ whole genome shotgun (WGS) entry which is preliminary data.</text>
</comment>
<dbReference type="EMBL" id="AUVB01000012">
    <property type="protein sequence ID" value="KGE05148.1"/>
    <property type="molecule type" value="Genomic_DNA"/>
</dbReference>
<evidence type="ECO:0000256" key="3">
    <source>
        <dbReference type="ARBA" id="ARBA00022519"/>
    </source>
</evidence>
<dbReference type="SUPFAM" id="SSF144091">
    <property type="entry name" value="Rhomboid-like"/>
    <property type="match status" value="1"/>
</dbReference>
<dbReference type="Pfam" id="PF01694">
    <property type="entry name" value="Rhomboid"/>
    <property type="match status" value="1"/>
</dbReference>
<feature type="transmembrane region" description="Helical" evidence="7">
    <location>
        <begin position="95"/>
        <end position="118"/>
    </location>
</feature>
<feature type="transmembrane region" description="Helical" evidence="7">
    <location>
        <begin position="156"/>
        <end position="177"/>
    </location>
</feature>
<reference evidence="9 10" key="1">
    <citation type="journal article" date="2014" name="Genome Announc.">
        <title>Genome Sequence of Gammaproteobacterial Pseudohaliea rubra Type Strain DSM 19751, Isolated from Coastal Seawater of the Mediterranean Sea.</title>
        <authorList>
            <person name="Spring S."/>
            <person name="Fiebig A."/>
            <person name="Riedel T."/>
            <person name="Goker M."/>
            <person name="Klenk H.P."/>
        </authorList>
    </citation>
    <scope>NUCLEOTIDE SEQUENCE [LARGE SCALE GENOMIC DNA]</scope>
    <source>
        <strain evidence="9 10">DSM 19751</strain>
    </source>
</reference>
<dbReference type="eggNOG" id="COG0705">
    <property type="taxonomic scope" value="Bacteria"/>
</dbReference>
<dbReference type="PATRIC" id="fig|1265313.6.peg.350"/>
<keyword evidence="4 7" id="KW-0812">Transmembrane</keyword>
<evidence type="ECO:0000259" key="8">
    <source>
        <dbReference type="Pfam" id="PF01694"/>
    </source>
</evidence>
<accession>A0A095VVV2</accession>
<evidence type="ECO:0000256" key="6">
    <source>
        <dbReference type="ARBA" id="ARBA00023136"/>
    </source>
</evidence>
<dbReference type="InterPro" id="IPR035952">
    <property type="entry name" value="Rhomboid-like_sf"/>
</dbReference>
<feature type="transmembrane region" description="Helical" evidence="7">
    <location>
        <begin position="124"/>
        <end position="144"/>
    </location>
</feature>
<organism evidence="9 10">
    <name type="scientific">Pseudohaliea rubra DSM 19751</name>
    <dbReference type="NCBI Taxonomy" id="1265313"/>
    <lineage>
        <taxon>Bacteria</taxon>
        <taxon>Pseudomonadati</taxon>
        <taxon>Pseudomonadota</taxon>
        <taxon>Gammaproteobacteria</taxon>
        <taxon>Cellvibrionales</taxon>
        <taxon>Halieaceae</taxon>
        <taxon>Pseudohaliea</taxon>
    </lineage>
</organism>
<keyword evidence="6 7" id="KW-0472">Membrane</keyword>
<dbReference type="PANTHER" id="PTHR43066">
    <property type="entry name" value="RHOMBOID-RELATED PROTEIN"/>
    <property type="match status" value="1"/>
</dbReference>
<dbReference type="GO" id="GO:0004252">
    <property type="term" value="F:serine-type endopeptidase activity"/>
    <property type="evidence" value="ECO:0007669"/>
    <property type="project" value="InterPro"/>
</dbReference>